<dbReference type="InterPro" id="IPR011663">
    <property type="entry name" value="UTRA"/>
</dbReference>
<evidence type="ECO:0000256" key="3">
    <source>
        <dbReference type="ARBA" id="ARBA00023163"/>
    </source>
</evidence>
<dbReference type="Pfam" id="PF07702">
    <property type="entry name" value="UTRA"/>
    <property type="match status" value="1"/>
</dbReference>
<dbReference type="PRINTS" id="PR00035">
    <property type="entry name" value="HTHGNTR"/>
</dbReference>
<dbReference type="InterPro" id="IPR028978">
    <property type="entry name" value="Chorismate_lyase_/UTRA_dom_sf"/>
</dbReference>
<gene>
    <name evidence="5" type="ORF">FX988_01229</name>
</gene>
<reference evidence="5 6" key="1">
    <citation type="submission" date="2019-12" db="EMBL/GenBank/DDBJ databases">
        <title>Genome sequencing and assembly of endphytes of Porphyra tenera.</title>
        <authorList>
            <person name="Park J.M."/>
            <person name="Shin R."/>
            <person name="Jo S.H."/>
        </authorList>
    </citation>
    <scope>NUCLEOTIDE SEQUENCE [LARGE SCALE GENOMIC DNA]</scope>
    <source>
        <strain evidence="5 6">GPM4</strain>
    </source>
</reference>
<dbReference type="KEGG" id="pmes:FX988_01229"/>
<dbReference type="SMART" id="SM00866">
    <property type="entry name" value="UTRA"/>
    <property type="match status" value="1"/>
</dbReference>
<dbReference type="Proteomes" id="UP000464524">
    <property type="component" value="Chromosome"/>
</dbReference>
<accession>A0A857JJ69</accession>
<evidence type="ECO:0000256" key="2">
    <source>
        <dbReference type="ARBA" id="ARBA00023125"/>
    </source>
</evidence>
<dbReference type="EMBL" id="CP047656">
    <property type="protein sequence ID" value="QHJ11007.1"/>
    <property type="molecule type" value="Genomic_DNA"/>
</dbReference>
<dbReference type="SUPFAM" id="SSF64288">
    <property type="entry name" value="Chorismate lyase-like"/>
    <property type="match status" value="1"/>
</dbReference>
<dbReference type="Gene3D" id="3.40.1410.10">
    <property type="entry name" value="Chorismate lyase-like"/>
    <property type="match status" value="1"/>
</dbReference>
<dbReference type="InterPro" id="IPR036390">
    <property type="entry name" value="WH_DNA-bd_sf"/>
</dbReference>
<feature type="domain" description="HTH gntR-type" evidence="4">
    <location>
        <begin position="34"/>
        <end position="102"/>
    </location>
</feature>
<dbReference type="GO" id="GO:0003677">
    <property type="term" value="F:DNA binding"/>
    <property type="evidence" value="ECO:0007669"/>
    <property type="project" value="UniProtKB-KW"/>
</dbReference>
<evidence type="ECO:0000256" key="1">
    <source>
        <dbReference type="ARBA" id="ARBA00023015"/>
    </source>
</evidence>
<dbReference type="PANTHER" id="PTHR44846:SF1">
    <property type="entry name" value="MANNOSYL-D-GLYCERATE TRANSPORT_METABOLISM SYSTEM REPRESSOR MNGR-RELATED"/>
    <property type="match status" value="1"/>
</dbReference>
<evidence type="ECO:0000313" key="5">
    <source>
        <dbReference type="EMBL" id="QHJ11007.1"/>
    </source>
</evidence>
<dbReference type="GO" id="GO:0045892">
    <property type="term" value="P:negative regulation of DNA-templated transcription"/>
    <property type="evidence" value="ECO:0007669"/>
    <property type="project" value="TreeGrafter"/>
</dbReference>
<dbReference type="InterPro" id="IPR036388">
    <property type="entry name" value="WH-like_DNA-bd_sf"/>
</dbReference>
<dbReference type="Pfam" id="PF00392">
    <property type="entry name" value="GntR"/>
    <property type="match status" value="1"/>
</dbReference>
<dbReference type="AlphaFoldDB" id="A0A857JJ69"/>
<dbReference type="GO" id="GO:0003700">
    <property type="term" value="F:DNA-binding transcription factor activity"/>
    <property type="evidence" value="ECO:0007669"/>
    <property type="project" value="InterPro"/>
</dbReference>
<proteinExistence type="predicted"/>
<organism evidence="5 6">
    <name type="scientific">Paraglaciecola mesophila</name>
    <dbReference type="NCBI Taxonomy" id="197222"/>
    <lineage>
        <taxon>Bacteria</taxon>
        <taxon>Pseudomonadati</taxon>
        <taxon>Pseudomonadota</taxon>
        <taxon>Gammaproteobacteria</taxon>
        <taxon>Alteromonadales</taxon>
        <taxon>Alteromonadaceae</taxon>
        <taxon>Paraglaciecola</taxon>
    </lineage>
</organism>
<dbReference type="InterPro" id="IPR050679">
    <property type="entry name" value="Bact_HTH_transcr_reg"/>
</dbReference>
<dbReference type="PANTHER" id="PTHR44846">
    <property type="entry name" value="MANNOSYL-D-GLYCERATE TRANSPORT/METABOLISM SYSTEM REPRESSOR MNGR-RELATED"/>
    <property type="match status" value="1"/>
</dbReference>
<sequence>MQLILLLSFVSTNLPYMNENRFDNKLSRPGLAFQPLYKQVEEQVTQLIVEQRWKPGEMLPNEFQLASEFGVSQGTVRKALNSLTSSKVLTRRQGIGTFVSEHTGHHGLYRFYPLIGDGKNPELPKAELLSITTETASKKVAEALALKAKDKVIVLIRRRILEDEFCIAETIYLPYKWFKALLDEKDVPHTLYHFYQTNFNLTVHTIRDSIKAELATQNDVDMLNIGLGEPLLEVTRIAQSLNDKPMEYRISRCRSDKYHYLVELN</sequence>
<evidence type="ECO:0000313" key="6">
    <source>
        <dbReference type="Proteomes" id="UP000464524"/>
    </source>
</evidence>
<name>A0A857JJ69_9ALTE</name>
<keyword evidence="1" id="KW-0805">Transcription regulation</keyword>
<dbReference type="Gene3D" id="1.10.10.10">
    <property type="entry name" value="Winged helix-like DNA-binding domain superfamily/Winged helix DNA-binding domain"/>
    <property type="match status" value="1"/>
</dbReference>
<keyword evidence="2" id="KW-0238">DNA-binding</keyword>
<dbReference type="InterPro" id="IPR000524">
    <property type="entry name" value="Tscrpt_reg_HTH_GntR"/>
</dbReference>
<dbReference type="SUPFAM" id="SSF46785">
    <property type="entry name" value="Winged helix' DNA-binding domain"/>
    <property type="match status" value="1"/>
</dbReference>
<keyword evidence="3" id="KW-0804">Transcription</keyword>
<dbReference type="SMART" id="SM00345">
    <property type="entry name" value="HTH_GNTR"/>
    <property type="match status" value="1"/>
</dbReference>
<evidence type="ECO:0000259" key="4">
    <source>
        <dbReference type="PROSITE" id="PS50949"/>
    </source>
</evidence>
<protein>
    <submittedName>
        <fullName evidence="5">HTH-type transcriptional repressor DasR</fullName>
    </submittedName>
</protein>
<dbReference type="PROSITE" id="PS50949">
    <property type="entry name" value="HTH_GNTR"/>
    <property type="match status" value="1"/>
</dbReference>
<dbReference type="CDD" id="cd07377">
    <property type="entry name" value="WHTH_GntR"/>
    <property type="match status" value="1"/>
</dbReference>
<keyword evidence="6" id="KW-1185">Reference proteome</keyword>